<comment type="subcellular location">
    <subcellularLocation>
        <location evidence="1">Cell surface</location>
    </subcellularLocation>
</comment>
<dbReference type="RefSeq" id="WP_117324650.1">
    <property type="nucleotide sequence ID" value="NZ_QVTE01000001.1"/>
</dbReference>
<dbReference type="Gene3D" id="3.30.700.10">
    <property type="entry name" value="Glycoprotein, Type 4 Pilin"/>
    <property type="match status" value="1"/>
</dbReference>
<organism evidence="5 6">
    <name type="scientific">Peribacillus saganii</name>
    <dbReference type="NCBI Taxonomy" id="2303992"/>
    <lineage>
        <taxon>Bacteria</taxon>
        <taxon>Bacillati</taxon>
        <taxon>Bacillota</taxon>
        <taxon>Bacilli</taxon>
        <taxon>Bacillales</taxon>
        <taxon>Bacillaceae</taxon>
        <taxon>Peribacillus</taxon>
    </lineage>
</organism>
<dbReference type="InterPro" id="IPR012902">
    <property type="entry name" value="N_methyl_site"/>
</dbReference>
<comment type="caution">
    <text evidence="5">The sequence shown here is derived from an EMBL/GenBank/DDBJ whole genome shotgun (WGS) entry which is preliminary data.</text>
</comment>
<reference evidence="5 6" key="1">
    <citation type="submission" date="2018-08" db="EMBL/GenBank/DDBJ databases">
        <title>Bacillus chawlae sp. nov., Bacillus glennii sp. nov., and Bacillus saganii sp. nov. Isolated from the Vehicle Assembly Building at Kennedy Space Center where the Viking Spacecraft were Assembled.</title>
        <authorList>
            <person name="Seuylemezian A."/>
            <person name="Vaishampayan P."/>
        </authorList>
    </citation>
    <scope>NUCLEOTIDE SEQUENCE [LARGE SCALE GENOMIC DNA]</scope>
    <source>
        <strain evidence="5 6">V47-23a</strain>
    </source>
</reference>
<dbReference type="OrthoDB" id="2454081at2"/>
<name>A0A372LVH9_9BACI</name>
<dbReference type="GO" id="GO:0009986">
    <property type="term" value="C:cell surface"/>
    <property type="evidence" value="ECO:0007669"/>
    <property type="project" value="UniProtKB-SubCell"/>
</dbReference>
<evidence type="ECO:0000256" key="3">
    <source>
        <dbReference type="SAM" id="MobiDB-lite"/>
    </source>
</evidence>
<dbReference type="SUPFAM" id="SSF54523">
    <property type="entry name" value="Pili subunits"/>
    <property type="match status" value="1"/>
</dbReference>
<proteinExistence type="predicted"/>
<evidence type="ECO:0000256" key="1">
    <source>
        <dbReference type="ARBA" id="ARBA00004241"/>
    </source>
</evidence>
<evidence type="ECO:0000313" key="6">
    <source>
        <dbReference type="Proteomes" id="UP000264541"/>
    </source>
</evidence>
<keyword evidence="4" id="KW-1133">Transmembrane helix</keyword>
<gene>
    <name evidence="5" type="ORF">D0469_00225</name>
</gene>
<dbReference type="PROSITE" id="PS00409">
    <property type="entry name" value="PROKAR_NTER_METHYL"/>
    <property type="match status" value="1"/>
</dbReference>
<dbReference type="InterPro" id="IPR045584">
    <property type="entry name" value="Pilin-like"/>
</dbReference>
<dbReference type="EMBL" id="QVTE01000001">
    <property type="protein sequence ID" value="RFU71574.1"/>
    <property type="molecule type" value="Genomic_DNA"/>
</dbReference>
<dbReference type="Pfam" id="PF07963">
    <property type="entry name" value="N_methyl"/>
    <property type="match status" value="1"/>
</dbReference>
<evidence type="ECO:0000313" key="5">
    <source>
        <dbReference type="EMBL" id="RFU71574.1"/>
    </source>
</evidence>
<keyword evidence="4" id="KW-0472">Membrane</keyword>
<feature type="compositionally biased region" description="Pro residues" evidence="3">
    <location>
        <begin position="159"/>
        <end position="173"/>
    </location>
</feature>
<dbReference type="Proteomes" id="UP000264541">
    <property type="component" value="Unassembled WGS sequence"/>
</dbReference>
<keyword evidence="6" id="KW-1185">Reference proteome</keyword>
<feature type="transmembrane region" description="Helical" evidence="4">
    <location>
        <begin position="20"/>
        <end position="42"/>
    </location>
</feature>
<dbReference type="NCBIfam" id="TIGR02532">
    <property type="entry name" value="IV_pilin_GFxxxE"/>
    <property type="match status" value="1"/>
</dbReference>
<keyword evidence="4" id="KW-0812">Transmembrane</keyword>
<sequence>MLKRVRGIFKNQKGLTLVELLAVIVILGIIAAIAVPSIGGIIKNSKTDAHIANAQQMVSAARMASAGGLPTENVNGTNVGYHLDDLIAKGYLEPLNDPDGGTSGSAPYIEAKSYVQIMTAKTTGNFTYLVFLDGNKRNVGEADSPVLITGISRDNVEDNPPPPPTSPTPPAGG</sequence>
<feature type="region of interest" description="Disordered" evidence="3">
    <location>
        <begin position="151"/>
        <end position="173"/>
    </location>
</feature>
<dbReference type="AlphaFoldDB" id="A0A372LVH9"/>
<dbReference type="GO" id="GO:0030420">
    <property type="term" value="P:establishment of competence for transformation"/>
    <property type="evidence" value="ECO:0007669"/>
    <property type="project" value="UniProtKB-KW"/>
</dbReference>
<evidence type="ECO:0000256" key="4">
    <source>
        <dbReference type="SAM" id="Phobius"/>
    </source>
</evidence>
<keyword evidence="2" id="KW-0178">Competence</keyword>
<protein>
    <submittedName>
        <fullName evidence="5">Type II secretion system protein</fullName>
    </submittedName>
</protein>
<accession>A0A372LVH9</accession>
<evidence type="ECO:0000256" key="2">
    <source>
        <dbReference type="ARBA" id="ARBA00023287"/>
    </source>
</evidence>